<reference evidence="1" key="1">
    <citation type="submission" date="2023-02" db="EMBL/GenBank/DDBJ databases">
        <title>Colletotrichum kahawae CIFC_Que2 genome sequencing and assembly.</title>
        <authorList>
            <person name="Baroncelli R."/>
        </authorList>
    </citation>
    <scope>NUCLEOTIDE SEQUENCE</scope>
    <source>
        <strain evidence="1">CIFC_Que2</strain>
    </source>
</reference>
<sequence length="71" mass="7707">MLPPLLKQQSLPAAVTCLLLLQTERMPSTWLTGRGMSVSGLPSGPQSQPWSCLWRMECLSAICLVRLPGLG</sequence>
<evidence type="ECO:0000313" key="2">
    <source>
        <dbReference type="Proteomes" id="UP001281614"/>
    </source>
</evidence>
<comment type="caution">
    <text evidence="1">The sequence shown here is derived from an EMBL/GenBank/DDBJ whole genome shotgun (WGS) entry which is preliminary data.</text>
</comment>
<dbReference type="AlphaFoldDB" id="A0AAD9YUL2"/>
<organism evidence="1 2">
    <name type="scientific">Colletotrichum kahawae</name>
    <name type="common">Coffee berry disease fungus</name>
    <dbReference type="NCBI Taxonomy" id="34407"/>
    <lineage>
        <taxon>Eukaryota</taxon>
        <taxon>Fungi</taxon>
        <taxon>Dikarya</taxon>
        <taxon>Ascomycota</taxon>
        <taxon>Pezizomycotina</taxon>
        <taxon>Sordariomycetes</taxon>
        <taxon>Hypocreomycetidae</taxon>
        <taxon>Glomerellales</taxon>
        <taxon>Glomerellaceae</taxon>
        <taxon>Colletotrichum</taxon>
        <taxon>Colletotrichum gloeosporioides species complex</taxon>
    </lineage>
</organism>
<keyword evidence="2" id="KW-1185">Reference proteome</keyword>
<protein>
    <submittedName>
        <fullName evidence="1">Uncharacterized protein</fullName>
    </submittedName>
</protein>
<dbReference type="Proteomes" id="UP001281614">
    <property type="component" value="Unassembled WGS sequence"/>
</dbReference>
<evidence type="ECO:0000313" key="1">
    <source>
        <dbReference type="EMBL" id="KAK2776778.1"/>
    </source>
</evidence>
<dbReference type="EMBL" id="VYYT01000024">
    <property type="protein sequence ID" value="KAK2776778.1"/>
    <property type="molecule type" value="Genomic_DNA"/>
</dbReference>
<gene>
    <name evidence="1" type="ORF">CKAH01_03270</name>
</gene>
<name>A0AAD9YUL2_COLKA</name>
<proteinExistence type="predicted"/>
<accession>A0AAD9YUL2</accession>